<gene>
    <name evidence="1" type="ORF">E5J99_14555</name>
</gene>
<keyword evidence="2" id="KW-1185">Reference proteome</keyword>
<proteinExistence type="predicted"/>
<sequence length="104" mass="10716">MSANSRGACTRTSTKSILIVVEAGEAKGASRVKMQVRTKKPANSNSASYRRSCATAAGAPAVPTARELAPRLLVATSSAGCFIIARSTPLPTNARRTALPTANT</sequence>
<organism evidence="1 2">
    <name type="scientific">Hymenobacter elongatus</name>
    <dbReference type="NCBI Taxonomy" id="877208"/>
    <lineage>
        <taxon>Bacteria</taxon>
        <taxon>Pseudomonadati</taxon>
        <taxon>Bacteroidota</taxon>
        <taxon>Cytophagia</taxon>
        <taxon>Cytophagales</taxon>
        <taxon>Hymenobacteraceae</taxon>
        <taxon>Hymenobacter</taxon>
    </lineage>
</organism>
<dbReference type="EMBL" id="SRLD01000029">
    <property type="protein sequence ID" value="TGE14861.1"/>
    <property type="molecule type" value="Genomic_DNA"/>
</dbReference>
<evidence type="ECO:0000313" key="1">
    <source>
        <dbReference type="EMBL" id="TGE14861.1"/>
    </source>
</evidence>
<accession>A0A4Z0PHZ1</accession>
<protein>
    <submittedName>
        <fullName evidence="1">Uncharacterized protein</fullName>
    </submittedName>
</protein>
<dbReference type="AlphaFoldDB" id="A0A4Z0PHZ1"/>
<evidence type="ECO:0000313" key="2">
    <source>
        <dbReference type="Proteomes" id="UP000297739"/>
    </source>
</evidence>
<dbReference type="Proteomes" id="UP000297739">
    <property type="component" value="Unassembled WGS sequence"/>
</dbReference>
<comment type="caution">
    <text evidence="1">The sequence shown here is derived from an EMBL/GenBank/DDBJ whole genome shotgun (WGS) entry which is preliminary data.</text>
</comment>
<reference evidence="1 2" key="1">
    <citation type="submission" date="2019-04" db="EMBL/GenBank/DDBJ databases">
        <authorList>
            <person name="Feng G."/>
            <person name="Zhang J."/>
            <person name="Zhu H."/>
        </authorList>
    </citation>
    <scope>NUCLEOTIDE SEQUENCE [LARGE SCALE GENOMIC DNA]</scope>
    <source>
        <strain evidence="1 2">JCM 17223</strain>
    </source>
</reference>
<name>A0A4Z0PHZ1_9BACT</name>